<sequence>MRALLLASAALFLGAAPLATAHDVPTGFADLAAQLLPSVVNVASTQAGSPDSNATSGGGGSSAPDGQPSPDGGATNGADNPGNDDSGQGAGSPPAPAASAIDKSFEQFLHNTQGPGSPDATASGSEMQSLGSGFIIDPSGLIVTNNHVIDGAQSMSVILSDGTALPATLVGRDTQNDIALLRVHPNHPLKAVHFGPSRMARIGDWVIAIGNPYGLGGTVTAGIISARGRDLQEDGSSDYIQTDAAINRGNSGGPLFDMHGNVIGINTAIYSPSGGSVGIGFAIPSDEVSAVVNQLELYGKPRRGWIGAQVQSVTPDIATLLKMPDANGAVIGTVATDSPAAKAHLRPGDVILTFDGHPVSDMKSLPRLVQESPVGQPAEVDYWRDGHEAVANLTVTDEPASSAPAAAPKVPSPAPAPPAPVTGLGLTLSDVTPALASKYNIAADTHGVVITAVAPNSVAARQGLAAGDVILQLGGKPVLHLRDFLDEIAGMRSDHETEVLLLVQGSDETQWISLDGGWTG</sequence>
<comment type="subcellular location">
    <subcellularLocation>
        <location evidence="2">Periplasm</location>
    </subcellularLocation>
</comment>
<dbReference type="RefSeq" id="WP_227319262.1">
    <property type="nucleotide sequence ID" value="NZ_JAESVB010000001.1"/>
</dbReference>
<dbReference type="Pfam" id="PF13180">
    <property type="entry name" value="PDZ_2"/>
    <property type="match status" value="1"/>
</dbReference>
<dbReference type="SMART" id="SM00228">
    <property type="entry name" value="PDZ"/>
    <property type="match status" value="2"/>
</dbReference>
<dbReference type="Gene3D" id="2.30.42.10">
    <property type="match status" value="2"/>
</dbReference>
<reference evidence="19" key="2">
    <citation type="submission" date="2021-01" db="EMBL/GenBank/DDBJ databases">
        <authorList>
            <person name="Mieszkin S."/>
            <person name="Pouder E."/>
            <person name="Alain K."/>
        </authorList>
    </citation>
    <scope>NUCLEOTIDE SEQUENCE</scope>
    <source>
        <strain evidence="19">HW T2.11</strain>
    </source>
</reference>
<dbReference type="SUPFAM" id="SSF50494">
    <property type="entry name" value="Trypsin-like serine proteases"/>
    <property type="match status" value="1"/>
</dbReference>
<dbReference type="GO" id="GO:0006508">
    <property type="term" value="P:proteolysis"/>
    <property type="evidence" value="ECO:0007669"/>
    <property type="project" value="UniProtKB-KW"/>
</dbReference>
<dbReference type="InterPro" id="IPR041489">
    <property type="entry name" value="PDZ_6"/>
</dbReference>
<dbReference type="CDD" id="cd10839">
    <property type="entry name" value="cpPDZ1_DegP-like"/>
    <property type="match status" value="1"/>
</dbReference>
<feature type="compositionally biased region" description="Low complexity" evidence="16">
    <location>
        <begin position="62"/>
        <end position="73"/>
    </location>
</feature>
<dbReference type="Pfam" id="PF17820">
    <property type="entry name" value="PDZ_6"/>
    <property type="match status" value="1"/>
</dbReference>
<dbReference type="Proteomes" id="UP000708298">
    <property type="component" value="Unassembled WGS sequence"/>
</dbReference>
<feature type="compositionally biased region" description="Low complexity" evidence="16">
    <location>
        <begin position="399"/>
        <end position="409"/>
    </location>
</feature>
<feature type="active site" description="Charge relay system" evidence="14">
    <location>
        <position position="147"/>
    </location>
</feature>
<feature type="chain" id="PRO_5039150305" description="Probable periplasmic serine endoprotease DegP-like" evidence="17">
    <location>
        <begin position="22"/>
        <end position="520"/>
    </location>
</feature>
<gene>
    <name evidence="19" type="ORF">ASILVAE211_00125</name>
</gene>
<evidence type="ECO:0000256" key="1">
    <source>
        <dbReference type="ARBA" id="ARBA00001772"/>
    </source>
</evidence>
<dbReference type="EMBL" id="JAESVB010000001">
    <property type="protein sequence ID" value="MCB8873570.1"/>
    <property type="molecule type" value="Genomic_DNA"/>
</dbReference>
<dbReference type="InterPro" id="IPR011782">
    <property type="entry name" value="Pept_S1C_Do"/>
</dbReference>
<keyword evidence="12" id="KW-0346">Stress response</keyword>
<feature type="signal peptide" evidence="17">
    <location>
        <begin position="1"/>
        <end position="21"/>
    </location>
</feature>
<dbReference type="InterPro" id="IPR001940">
    <property type="entry name" value="Peptidase_S1C"/>
</dbReference>
<evidence type="ECO:0000256" key="12">
    <source>
        <dbReference type="ARBA" id="ARBA00023016"/>
    </source>
</evidence>
<comment type="caution">
    <text evidence="19">The sequence shown here is derived from an EMBL/GenBank/DDBJ whole genome shotgun (WGS) entry which is preliminary data.</text>
</comment>
<dbReference type="AlphaFoldDB" id="A0A964DWT0"/>
<dbReference type="Gene3D" id="2.40.10.120">
    <property type="match status" value="1"/>
</dbReference>
<keyword evidence="9" id="KW-0574">Periplasm</keyword>
<proteinExistence type="inferred from homology"/>
<evidence type="ECO:0000256" key="8">
    <source>
        <dbReference type="ARBA" id="ARBA00022737"/>
    </source>
</evidence>
<evidence type="ECO:0000256" key="10">
    <source>
        <dbReference type="ARBA" id="ARBA00022801"/>
    </source>
</evidence>
<keyword evidence="8" id="KW-0677">Repeat</keyword>
<comment type="catalytic activity">
    <reaction evidence="1">
        <text>Acts on substrates that are at least partially unfolded. The cleavage site P1 residue is normally between a pair of hydrophobic residues, such as Val-|-Val.</text>
        <dbReference type="EC" id="3.4.21.107"/>
    </reaction>
</comment>
<keyword evidence="11" id="KW-0720">Serine protease</keyword>
<evidence type="ECO:0000259" key="18">
    <source>
        <dbReference type="PROSITE" id="PS50106"/>
    </source>
</evidence>
<dbReference type="Pfam" id="PF13365">
    <property type="entry name" value="Trypsin_2"/>
    <property type="match status" value="1"/>
</dbReference>
<feature type="domain" description="PDZ" evidence="18">
    <location>
        <begin position="294"/>
        <end position="362"/>
    </location>
</feature>
<dbReference type="InterPro" id="IPR001478">
    <property type="entry name" value="PDZ"/>
</dbReference>
<evidence type="ECO:0000313" key="19">
    <source>
        <dbReference type="EMBL" id="MCB8873570.1"/>
    </source>
</evidence>
<evidence type="ECO:0000256" key="6">
    <source>
        <dbReference type="ARBA" id="ARBA00022670"/>
    </source>
</evidence>
<protein>
    <recommendedName>
        <fullName evidence="5">Probable periplasmic serine endoprotease DegP-like</fullName>
        <ecNumber evidence="4">3.4.21.107</ecNumber>
    </recommendedName>
    <alternativeName>
        <fullName evidence="13">Protease Do</fullName>
    </alternativeName>
</protein>
<evidence type="ECO:0000256" key="2">
    <source>
        <dbReference type="ARBA" id="ARBA00004418"/>
    </source>
</evidence>
<keyword evidence="20" id="KW-1185">Reference proteome</keyword>
<comment type="similarity">
    <text evidence="3">Belongs to the peptidase S1C family.</text>
</comment>
<evidence type="ECO:0000256" key="3">
    <source>
        <dbReference type="ARBA" id="ARBA00010541"/>
    </source>
</evidence>
<feature type="binding site" evidence="15">
    <location>
        <begin position="249"/>
        <end position="251"/>
    </location>
    <ligand>
        <name>substrate</name>
    </ligand>
</feature>
<dbReference type="PANTHER" id="PTHR22939">
    <property type="entry name" value="SERINE PROTEASE FAMILY S1C HTRA-RELATED"/>
    <property type="match status" value="1"/>
</dbReference>
<keyword evidence="10" id="KW-0378">Hydrolase</keyword>
<dbReference type="GO" id="GO:0004252">
    <property type="term" value="F:serine-type endopeptidase activity"/>
    <property type="evidence" value="ECO:0007669"/>
    <property type="project" value="InterPro"/>
</dbReference>
<dbReference type="InterPro" id="IPR036034">
    <property type="entry name" value="PDZ_sf"/>
</dbReference>
<evidence type="ECO:0000313" key="20">
    <source>
        <dbReference type="Proteomes" id="UP000708298"/>
    </source>
</evidence>
<feature type="binding site" evidence="15">
    <location>
        <position position="147"/>
    </location>
    <ligand>
        <name>substrate</name>
    </ligand>
</feature>
<organism evidence="19 20">
    <name type="scientific">Acidisoma silvae</name>
    <dbReference type="NCBI Taxonomy" id="2802396"/>
    <lineage>
        <taxon>Bacteria</taxon>
        <taxon>Pseudomonadati</taxon>
        <taxon>Pseudomonadota</taxon>
        <taxon>Alphaproteobacteria</taxon>
        <taxon>Acetobacterales</taxon>
        <taxon>Acidocellaceae</taxon>
        <taxon>Acidisoma</taxon>
    </lineage>
</organism>
<keyword evidence="6" id="KW-0645">Protease</keyword>
<evidence type="ECO:0000256" key="4">
    <source>
        <dbReference type="ARBA" id="ARBA00013035"/>
    </source>
</evidence>
<feature type="region of interest" description="Disordered" evidence="16">
    <location>
        <begin position="397"/>
        <end position="418"/>
    </location>
</feature>
<evidence type="ECO:0000256" key="9">
    <source>
        <dbReference type="ARBA" id="ARBA00022764"/>
    </source>
</evidence>
<evidence type="ECO:0000256" key="7">
    <source>
        <dbReference type="ARBA" id="ARBA00022729"/>
    </source>
</evidence>
<feature type="active site" description="Charge relay system" evidence="14">
    <location>
        <position position="251"/>
    </location>
</feature>
<dbReference type="PRINTS" id="PR00834">
    <property type="entry name" value="PROTEASES2C"/>
</dbReference>
<evidence type="ECO:0000256" key="17">
    <source>
        <dbReference type="SAM" id="SignalP"/>
    </source>
</evidence>
<dbReference type="EC" id="3.4.21.107" evidence="4"/>
<evidence type="ECO:0000256" key="11">
    <source>
        <dbReference type="ARBA" id="ARBA00022825"/>
    </source>
</evidence>
<feature type="region of interest" description="Disordered" evidence="16">
    <location>
        <begin position="44"/>
        <end position="98"/>
    </location>
</feature>
<evidence type="ECO:0000256" key="15">
    <source>
        <dbReference type="PIRSR" id="PIRSR611782-2"/>
    </source>
</evidence>
<reference evidence="19" key="1">
    <citation type="journal article" date="2021" name="Microorganisms">
        <title>Acidisoma silvae sp. nov. and Acidisomacellulosilytica sp. nov., Two Acidophilic Bacteria Isolated from Decaying Wood, Hydrolyzing Cellulose and Producing Poly-3-hydroxybutyrate.</title>
        <authorList>
            <person name="Mieszkin S."/>
            <person name="Pouder E."/>
            <person name="Uroz S."/>
            <person name="Simon-Colin C."/>
            <person name="Alain K."/>
        </authorList>
    </citation>
    <scope>NUCLEOTIDE SEQUENCE</scope>
    <source>
        <strain evidence="19">HW T2.11</strain>
    </source>
</reference>
<keyword evidence="7 17" id="KW-0732">Signal</keyword>
<dbReference type="NCBIfam" id="TIGR02037">
    <property type="entry name" value="degP_htrA_DO"/>
    <property type="match status" value="1"/>
</dbReference>
<feature type="active site" description="Charge relay system" evidence="14">
    <location>
        <position position="177"/>
    </location>
</feature>
<dbReference type="GO" id="GO:0042597">
    <property type="term" value="C:periplasmic space"/>
    <property type="evidence" value="ECO:0007669"/>
    <property type="project" value="UniProtKB-SubCell"/>
</dbReference>
<dbReference type="PROSITE" id="PS50106">
    <property type="entry name" value="PDZ"/>
    <property type="match status" value="2"/>
</dbReference>
<name>A0A964DWT0_9PROT</name>
<feature type="binding site" evidence="15">
    <location>
        <position position="177"/>
    </location>
    <ligand>
        <name>substrate</name>
    </ligand>
</feature>
<feature type="domain" description="PDZ" evidence="18">
    <location>
        <begin position="424"/>
        <end position="483"/>
    </location>
</feature>
<accession>A0A964DWT0</accession>
<evidence type="ECO:0000256" key="14">
    <source>
        <dbReference type="PIRSR" id="PIRSR611782-1"/>
    </source>
</evidence>
<evidence type="ECO:0000256" key="13">
    <source>
        <dbReference type="ARBA" id="ARBA00032850"/>
    </source>
</evidence>
<dbReference type="PANTHER" id="PTHR22939:SF130">
    <property type="entry name" value="PERIPLASMIC SERINE ENDOPROTEASE DEGP-LIKE-RELATED"/>
    <property type="match status" value="1"/>
</dbReference>
<dbReference type="SUPFAM" id="SSF50156">
    <property type="entry name" value="PDZ domain-like"/>
    <property type="match status" value="2"/>
</dbReference>
<evidence type="ECO:0000256" key="16">
    <source>
        <dbReference type="SAM" id="MobiDB-lite"/>
    </source>
</evidence>
<dbReference type="InterPro" id="IPR009003">
    <property type="entry name" value="Peptidase_S1_PA"/>
</dbReference>
<evidence type="ECO:0000256" key="5">
    <source>
        <dbReference type="ARBA" id="ARBA00013958"/>
    </source>
</evidence>